<feature type="compositionally biased region" description="Polar residues" evidence="2">
    <location>
        <begin position="789"/>
        <end position="801"/>
    </location>
</feature>
<keyword evidence="3" id="KW-0812">Transmembrane</keyword>
<organism evidence="4 5">
    <name type="scientific">Coprinopsis marcescibilis</name>
    <name type="common">Agaric fungus</name>
    <name type="synonym">Psathyrella marcescibilis</name>
    <dbReference type="NCBI Taxonomy" id="230819"/>
    <lineage>
        <taxon>Eukaryota</taxon>
        <taxon>Fungi</taxon>
        <taxon>Dikarya</taxon>
        <taxon>Basidiomycota</taxon>
        <taxon>Agaricomycotina</taxon>
        <taxon>Agaricomycetes</taxon>
        <taxon>Agaricomycetidae</taxon>
        <taxon>Agaricales</taxon>
        <taxon>Agaricineae</taxon>
        <taxon>Psathyrellaceae</taxon>
        <taxon>Coprinopsis</taxon>
    </lineage>
</organism>
<evidence type="ECO:0000256" key="2">
    <source>
        <dbReference type="SAM" id="MobiDB-lite"/>
    </source>
</evidence>
<feature type="coiled-coil region" evidence="1">
    <location>
        <begin position="399"/>
        <end position="493"/>
    </location>
</feature>
<name>A0A5C3L5R0_COPMA</name>
<evidence type="ECO:0000256" key="1">
    <source>
        <dbReference type="SAM" id="Coils"/>
    </source>
</evidence>
<dbReference type="EMBL" id="ML210164">
    <property type="protein sequence ID" value="TFK27476.1"/>
    <property type="molecule type" value="Genomic_DNA"/>
</dbReference>
<feature type="region of interest" description="Disordered" evidence="2">
    <location>
        <begin position="872"/>
        <end position="911"/>
    </location>
</feature>
<accession>A0A5C3L5R0</accession>
<dbReference type="STRING" id="230819.A0A5C3L5R0"/>
<feature type="compositionally biased region" description="Polar residues" evidence="2">
    <location>
        <begin position="230"/>
        <end position="251"/>
    </location>
</feature>
<feature type="coiled-coil region" evidence="1">
    <location>
        <begin position="543"/>
        <end position="580"/>
    </location>
</feature>
<feature type="transmembrane region" description="Helical" evidence="3">
    <location>
        <begin position="1001"/>
        <end position="1027"/>
    </location>
</feature>
<feature type="compositionally biased region" description="Low complexity" evidence="2">
    <location>
        <begin position="150"/>
        <end position="174"/>
    </location>
</feature>
<evidence type="ECO:0000256" key="3">
    <source>
        <dbReference type="SAM" id="Phobius"/>
    </source>
</evidence>
<keyword evidence="5" id="KW-1185">Reference proteome</keyword>
<evidence type="ECO:0000313" key="5">
    <source>
        <dbReference type="Proteomes" id="UP000307440"/>
    </source>
</evidence>
<feature type="region of interest" description="Disordered" evidence="2">
    <location>
        <begin position="770"/>
        <end position="811"/>
    </location>
</feature>
<gene>
    <name evidence="4" type="ORF">FA15DRAFT_723927</name>
</gene>
<feature type="compositionally biased region" description="Low complexity" evidence="2">
    <location>
        <begin position="881"/>
        <end position="901"/>
    </location>
</feature>
<dbReference type="Proteomes" id="UP000307440">
    <property type="component" value="Unassembled WGS sequence"/>
</dbReference>
<dbReference type="OrthoDB" id="432685at2759"/>
<feature type="region of interest" description="Disordered" evidence="2">
    <location>
        <begin position="726"/>
        <end position="754"/>
    </location>
</feature>
<feature type="compositionally biased region" description="Polar residues" evidence="2">
    <location>
        <begin position="332"/>
        <end position="342"/>
    </location>
</feature>
<keyword evidence="1" id="KW-0175">Coiled coil</keyword>
<reference evidence="4 5" key="1">
    <citation type="journal article" date="2019" name="Nat. Ecol. Evol.">
        <title>Megaphylogeny resolves global patterns of mushroom evolution.</title>
        <authorList>
            <person name="Varga T."/>
            <person name="Krizsan K."/>
            <person name="Foldi C."/>
            <person name="Dima B."/>
            <person name="Sanchez-Garcia M."/>
            <person name="Sanchez-Ramirez S."/>
            <person name="Szollosi G.J."/>
            <person name="Szarkandi J.G."/>
            <person name="Papp V."/>
            <person name="Albert L."/>
            <person name="Andreopoulos W."/>
            <person name="Angelini C."/>
            <person name="Antonin V."/>
            <person name="Barry K.W."/>
            <person name="Bougher N.L."/>
            <person name="Buchanan P."/>
            <person name="Buyck B."/>
            <person name="Bense V."/>
            <person name="Catcheside P."/>
            <person name="Chovatia M."/>
            <person name="Cooper J."/>
            <person name="Damon W."/>
            <person name="Desjardin D."/>
            <person name="Finy P."/>
            <person name="Geml J."/>
            <person name="Haridas S."/>
            <person name="Hughes K."/>
            <person name="Justo A."/>
            <person name="Karasinski D."/>
            <person name="Kautmanova I."/>
            <person name="Kiss B."/>
            <person name="Kocsube S."/>
            <person name="Kotiranta H."/>
            <person name="LaButti K.M."/>
            <person name="Lechner B.E."/>
            <person name="Liimatainen K."/>
            <person name="Lipzen A."/>
            <person name="Lukacs Z."/>
            <person name="Mihaltcheva S."/>
            <person name="Morgado L.N."/>
            <person name="Niskanen T."/>
            <person name="Noordeloos M.E."/>
            <person name="Ohm R.A."/>
            <person name="Ortiz-Santana B."/>
            <person name="Ovrebo C."/>
            <person name="Racz N."/>
            <person name="Riley R."/>
            <person name="Savchenko A."/>
            <person name="Shiryaev A."/>
            <person name="Soop K."/>
            <person name="Spirin V."/>
            <person name="Szebenyi C."/>
            <person name="Tomsovsky M."/>
            <person name="Tulloss R.E."/>
            <person name="Uehling J."/>
            <person name="Grigoriev I.V."/>
            <person name="Vagvolgyi C."/>
            <person name="Papp T."/>
            <person name="Martin F.M."/>
            <person name="Miettinen O."/>
            <person name="Hibbett D.S."/>
            <person name="Nagy L.G."/>
        </authorList>
    </citation>
    <scope>NUCLEOTIDE SEQUENCE [LARGE SCALE GENOMIC DNA]</scope>
    <source>
        <strain evidence="4 5">CBS 121175</strain>
    </source>
</reference>
<dbReference type="AlphaFoldDB" id="A0A5C3L5R0"/>
<feature type="compositionally biased region" description="Polar residues" evidence="2">
    <location>
        <begin position="260"/>
        <end position="278"/>
    </location>
</feature>
<keyword evidence="3" id="KW-0472">Membrane</keyword>
<keyword evidence="3" id="KW-1133">Transmembrane helix</keyword>
<feature type="compositionally biased region" description="Acidic residues" evidence="2">
    <location>
        <begin position="653"/>
        <end position="666"/>
    </location>
</feature>
<proteinExistence type="predicted"/>
<protein>
    <submittedName>
        <fullName evidence="4">Uncharacterized protein</fullName>
    </submittedName>
</protein>
<sequence length="1134" mass="123342">MQTKVLEEHMSRYPMQSNNRNRQSIADIEEQLFTLFNGHPASRLNAQGEPYIPADALIDILKDFPGLDDGELLLSPSEMQQFRDLLDSHQGLQLSPSMLSNFLAAKRKMTSSTTNESGSPSADSPPPLPPKDRGSPSELFVDGDEDTDHSSSNESSHGNSSSRPPSRSGPQTPSALKSPLDAERRQRSTPLNSGGRPPSSWPKRPTPASRRKSDAGNRSDSDPLGPSAFRRSTSRQGSHSRGPSNPTSPTQGYIELGGNTFATPSSPTYGSRPPSRQHSAGAGPGYGSKHYSMADGYSSPEDDGNNNATVHGGSFLRSKNRRRSLQPEEINSLHQSINSIPLPSSGGGHDSDEEDESAVLGLVQPDLGLNTTIGQRLYAMHQHRQFTSSDASLADYERIEALTKQNEELHRKRQEYEDVLNKKVAEHENEYAELQGIVEQVKAELTAAKREEKELRGKERQSLNQITALEQELVKITKQLDQARATYTSLQKQYQEQCTVSEKYRGDLRAREERIRTLTDAAHLSEIEIKRLHSSQGILEDRISHLEREVEEGTNAFVQLEEQKQENLMLKETIDRLRYDLDELRTTLAASSSATPSGQNSNQNTIAKSLGAELLGKGWISDGGNGEGDLDVGGLKDEEKDEGLSPGNTSEDTAVEEEDDTEGEEDVIQTIITRKKRKVASKAQIEKTQQRIFEEMKEYSDTGTQYDPTLFAVSRSAQTAPAYITPITPKPITLETAPPPPPPVKPESKEAQVQVAEEKVVVVERVMGEMEIQTDVPEEEEPSRSPSPNAQQMESLGSSLETVVPGTPKASTSTIKSLALGLDGEEDLPPAYTPSLASGSGEVELTEKEKGLAVWMLGRWHKGMKEFVFGSEAEEREDGSSSDSSTSTATATSGGRASRATVTGRDGLPLKLQGVEGGVSEDLVREWKRIKEELGVECSVIDDIVEKSEKIKARDDDSVNAGGKERRRSRLFNIYNTYVFGGDKDSTEMRRSRRTTFATSIAGQAVMMLSASTLFFLAVAPYVLPFVMTPAYYHEMRGYLNAYTGIVPGGATVYDRAAWASFNGLAAASEGVGGIGGAGAGTGWASYGYGGGLGGGHSYNAYGYAPGEDVASDVWGFLGRIGGGAVRIARGWPT</sequence>
<feature type="compositionally biased region" description="Basic and acidic residues" evidence="2">
    <location>
        <begin position="211"/>
        <end position="221"/>
    </location>
</feature>
<evidence type="ECO:0000313" key="4">
    <source>
        <dbReference type="EMBL" id="TFK27476.1"/>
    </source>
</evidence>
<feature type="region of interest" description="Disordered" evidence="2">
    <location>
        <begin position="621"/>
        <end position="666"/>
    </location>
</feature>
<feature type="region of interest" description="Disordered" evidence="2">
    <location>
        <begin position="107"/>
        <end position="357"/>
    </location>
</feature>